<dbReference type="KEGG" id="vg:77928002"/>
<reference evidence="2 3" key="1">
    <citation type="submission" date="2020-02" db="EMBL/GenBank/DDBJ databases">
        <authorList>
            <person name="Bullock J.N."/>
            <person name="Barnes M.L."/>
            <person name="Kankolongo K.M."/>
            <person name="Dejene B.A."/>
            <person name="Lindsay P.E."/>
            <person name="Bhuiyan S."/>
            <person name="Nayek S."/>
            <person name="Hughes L.E."/>
            <person name="Garlena R.A."/>
            <person name="Russell D.A."/>
            <person name="Pope W.H."/>
            <person name="Jacobs-Sera D."/>
            <person name="Hatfull G.F."/>
        </authorList>
    </citation>
    <scope>NUCLEOTIDE SEQUENCE [LARGE SCALE GENOMIC DNA]</scope>
</reference>
<dbReference type="InterPro" id="IPR025309">
    <property type="entry name" value="KTSC_dom"/>
</dbReference>
<dbReference type="RefSeq" id="YP_010652219.1">
    <property type="nucleotide sequence ID" value="NC_070785.1"/>
</dbReference>
<dbReference type="Pfam" id="PF13619">
    <property type="entry name" value="KTSC"/>
    <property type="match status" value="1"/>
</dbReference>
<protein>
    <recommendedName>
        <fullName evidence="1">KTSC domain-containing protein</fullName>
    </recommendedName>
</protein>
<keyword evidence="3" id="KW-1185">Reference proteome</keyword>
<proteinExistence type="predicted"/>
<evidence type="ECO:0000259" key="1">
    <source>
        <dbReference type="Pfam" id="PF13619"/>
    </source>
</evidence>
<sequence length="140" mass="15565">MFFEYTDKAELASSWIRAAYYNSENGELAVEMKNGQSYVYMGVEPDTIKAFGNAYSAGSFYNTKVQGKFPNVYGGAVTMKYGKMETMTAKNTRTYTVRAIVPFEAQIEASSLDEAVRLFVESHSDVKGVTIKEVVVPFGE</sequence>
<name>A0A6G8R2E1_9CAUD</name>
<evidence type="ECO:0000313" key="3">
    <source>
        <dbReference type="Proteomes" id="UP000501266"/>
    </source>
</evidence>
<accession>A0A6G8R2E1</accession>
<evidence type="ECO:0000313" key="2">
    <source>
        <dbReference type="EMBL" id="QIN94128.1"/>
    </source>
</evidence>
<dbReference type="EMBL" id="MT024865">
    <property type="protein sequence ID" value="QIN94128.1"/>
    <property type="molecule type" value="Genomic_DNA"/>
</dbReference>
<organism evidence="2 3">
    <name type="scientific">Streptomyces phage Wakanda</name>
    <dbReference type="NCBI Taxonomy" id="2713267"/>
    <lineage>
        <taxon>Viruses</taxon>
        <taxon>Duplodnaviria</taxon>
        <taxon>Heunggongvirae</taxon>
        <taxon>Uroviricota</taxon>
        <taxon>Caudoviricetes</taxon>
        <taxon>Stanwilliamsviridae</taxon>
        <taxon>Loccivirinae</taxon>
        <taxon>Wakandavirus</taxon>
        <taxon>Wakandavirus wakanda</taxon>
    </lineage>
</organism>
<dbReference type="GeneID" id="77928002"/>
<gene>
    <name evidence="2" type="primary">166</name>
    <name evidence="2" type="ORF">SEA_WAKANDA_166</name>
</gene>
<dbReference type="Proteomes" id="UP000501266">
    <property type="component" value="Segment"/>
</dbReference>
<feature type="domain" description="KTSC" evidence="1">
    <location>
        <begin position="13"/>
        <end position="69"/>
    </location>
</feature>